<proteinExistence type="predicted"/>
<keyword evidence="8" id="KW-1185">Reference proteome</keyword>
<feature type="domain" description="Formimidoylglutamate deiminase N-terminal" evidence="6">
    <location>
        <begin position="1"/>
        <end position="38"/>
    </location>
</feature>
<dbReference type="InterPro" id="IPR055156">
    <property type="entry name" value="HutF-like_N"/>
</dbReference>
<dbReference type="SUPFAM" id="SSF51556">
    <property type="entry name" value="Metallo-dependent hydrolases"/>
    <property type="match status" value="1"/>
</dbReference>
<dbReference type="GO" id="GO:0046872">
    <property type="term" value="F:metal ion binding"/>
    <property type="evidence" value="ECO:0007669"/>
    <property type="project" value="UniProtKB-KW"/>
</dbReference>
<dbReference type="OrthoDB" id="9796020at2"/>
<dbReference type="InterPro" id="IPR006680">
    <property type="entry name" value="Amidohydro-rel"/>
</dbReference>
<dbReference type="Gene3D" id="3.20.20.140">
    <property type="entry name" value="Metal-dependent hydrolases"/>
    <property type="match status" value="1"/>
</dbReference>
<dbReference type="NCBIfam" id="NF006681">
    <property type="entry name" value="PRK09229.1-2"/>
    <property type="match status" value="1"/>
</dbReference>
<dbReference type="EMBL" id="CP016268">
    <property type="protein sequence ID" value="ANO52363.1"/>
    <property type="molecule type" value="Genomic_DNA"/>
</dbReference>
<dbReference type="Pfam" id="PF22429">
    <property type="entry name" value="HutF_N"/>
    <property type="match status" value="1"/>
</dbReference>
<dbReference type="InterPro" id="IPR011059">
    <property type="entry name" value="Metal-dep_hydrolase_composite"/>
</dbReference>
<dbReference type="PANTHER" id="PTHR11271:SF48">
    <property type="entry name" value="AMIDOHYDROLASE-RELATED DOMAIN-CONTAINING PROTEIN"/>
    <property type="match status" value="1"/>
</dbReference>
<dbReference type="Proteomes" id="UP000092695">
    <property type="component" value="Chromosome"/>
</dbReference>
<evidence type="ECO:0000256" key="2">
    <source>
        <dbReference type="ARBA" id="ARBA00022723"/>
    </source>
</evidence>
<sequence length="455" mass="49757">MTTIFARKALLPEGWRANVRLQIAAGRIVAASPDNRHAEDDVDADIVIPGLCNAHSHAFQRALAGHTEQRAPAHRDNFWTWRERMYRLSALIDAPRLMAIARQAYTEMVSSGYTSVCEFHYLHAAVESNADDRMYDALLEAARDSGIRLIYVPVLYERGGFDNEPLSPPQQRFHRELPEFLHHYRRCRERAGSDATVGIGAHSLRAVSAESLQEIAAVAGSDNVPMHLHIAEQQREVEQSLAIRHRRPVRWLLEQHALSSNWCLVHATHVDADEVAALAESGAVVCLCPSTEANLGDGLFPLAAYLQQGGRLAIGSDSHISINPFEELRWLEYGQRLVAEQRNVAAIGQCNTGSALFERAAQGGALAAGTDGGRIEAGCVADLLLLDGADPMLAGHDADTVLDALVFSGYALPLDRVMVNGAWQVLEGRHVNRGLARAAYRDTVAELSSILGATH</sequence>
<name>A0A193LIU2_9GAMM</name>
<feature type="domain" description="Amidohydrolase-related" evidence="5">
    <location>
        <begin position="46"/>
        <end position="422"/>
    </location>
</feature>
<dbReference type="NCBIfam" id="NF006684">
    <property type="entry name" value="PRK09229.1-5"/>
    <property type="match status" value="1"/>
</dbReference>
<dbReference type="SUPFAM" id="SSF51338">
    <property type="entry name" value="Composite domain of metallo-dependent hydrolases"/>
    <property type="match status" value="1"/>
</dbReference>
<keyword evidence="4" id="KW-0862">Zinc</keyword>
<accession>A0A193LIU2</accession>
<dbReference type="Gene3D" id="2.30.40.10">
    <property type="entry name" value="Urease, subunit C, domain 1"/>
    <property type="match status" value="1"/>
</dbReference>
<dbReference type="GO" id="GO:0005829">
    <property type="term" value="C:cytosol"/>
    <property type="evidence" value="ECO:0007669"/>
    <property type="project" value="TreeGrafter"/>
</dbReference>
<dbReference type="AlphaFoldDB" id="A0A193LIU2"/>
<dbReference type="KEGG" id="woc:BA177_15250"/>
<evidence type="ECO:0000313" key="7">
    <source>
        <dbReference type="EMBL" id="ANO52363.1"/>
    </source>
</evidence>
<dbReference type="RefSeq" id="WP_068617601.1">
    <property type="nucleotide sequence ID" value="NZ_CP016268.1"/>
</dbReference>
<dbReference type="NCBIfam" id="TIGR02022">
    <property type="entry name" value="hutF"/>
    <property type="match status" value="1"/>
</dbReference>
<evidence type="ECO:0000256" key="1">
    <source>
        <dbReference type="ARBA" id="ARBA00001947"/>
    </source>
</evidence>
<evidence type="ECO:0000256" key="3">
    <source>
        <dbReference type="ARBA" id="ARBA00022801"/>
    </source>
</evidence>
<reference evidence="7 8" key="1">
    <citation type="submission" date="2016-06" db="EMBL/GenBank/DDBJ databases">
        <title>Complete genome sequence of a deep-branching marine Gamma Proteobacterium Woeseia oceani type strain XK5.</title>
        <authorList>
            <person name="Mu D."/>
            <person name="Du Z."/>
        </authorList>
    </citation>
    <scope>NUCLEOTIDE SEQUENCE [LARGE SCALE GENOMIC DNA]</scope>
    <source>
        <strain evidence="7 8">XK5</strain>
    </source>
</reference>
<evidence type="ECO:0000259" key="5">
    <source>
        <dbReference type="Pfam" id="PF01979"/>
    </source>
</evidence>
<dbReference type="STRING" id="1548547.BA177_15250"/>
<dbReference type="PANTHER" id="PTHR11271">
    <property type="entry name" value="GUANINE DEAMINASE"/>
    <property type="match status" value="1"/>
</dbReference>
<dbReference type="GO" id="GO:0019239">
    <property type="term" value="F:deaminase activity"/>
    <property type="evidence" value="ECO:0007669"/>
    <property type="project" value="TreeGrafter"/>
</dbReference>
<gene>
    <name evidence="7" type="ORF">BA177_15250</name>
</gene>
<evidence type="ECO:0000313" key="8">
    <source>
        <dbReference type="Proteomes" id="UP000092695"/>
    </source>
</evidence>
<dbReference type="InterPro" id="IPR032466">
    <property type="entry name" value="Metal_Hydrolase"/>
</dbReference>
<comment type="cofactor">
    <cofactor evidence="1">
        <name>Zn(2+)</name>
        <dbReference type="ChEBI" id="CHEBI:29105"/>
    </cofactor>
</comment>
<evidence type="ECO:0000259" key="6">
    <source>
        <dbReference type="Pfam" id="PF22429"/>
    </source>
</evidence>
<keyword evidence="3" id="KW-0378">Hydrolase</keyword>
<protein>
    <submittedName>
        <fullName evidence="7">Formimidoylglutamate deiminase</fullName>
    </submittedName>
</protein>
<dbReference type="InterPro" id="IPR051607">
    <property type="entry name" value="Metallo-dep_hydrolases"/>
</dbReference>
<evidence type="ECO:0000256" key="4">
    <source>
        <dbReference type="ARBA" id="ARBA00022833"/>
    </source>
</evidence>
<dbReference type="InterPro" id="IPR010252">
    <property type="entry name" value="HutF"/>
</dbReference>
<dbReference type="Pfam" id="PF01979">
    <property type="entry name" value="Amidohydro_1"/>
    <property type="match status" value="1"/>
</dbReference>
<keyword evidence="2" id="KW-0479">Metal-binding</keyword>
<organism evidence="7 8">
    <name type="scientific">Woeseia oceani</name>
    <dbReference type="NCBI Taxonomy" id="1548547"/>
    <lineage>
        <taxon>Bacteria</taxon>
        <taxon>Pseudomonadati</taxon>
        <taxon>Pseudomonadota</taxon>
        <taxon>Gammaproteobacteria</taxon>
        <taxon>Woeseiales</taxon>
        <taxon>Woeseiaceae</taxon>
        <taxon>Woeseia</taxon>
    </lineage>
</organism>